<dbReference type="AlphaFoldDB" id="A0A2M9G670"/>
<evidence type="ECO:0000313" key="3">
    <source>
        <dbReference type="Proteomes" id="UP000229498"/>
    </source>
</evidence>
<sequence length="122" mass="13430">MPSQSKPQTVDRRRQGSSAVPSQADRRASIRSGSPCMALRSTSRRLSSRGSMPATVSMLRQHVTDQPRTLRLKLRKDPRPERDSRVLKLSALSIGCRQVASNFVSGKSRSIAGASAVMRRLL</sequence>
<dbReference type="EMBL" id="PHIG01000007">
    <property type="protein sequence ID" value="PJK31215.1"/>
    <property type="molecule type" value="Genomic_DNA"/>
</dbReference>
<comment type="caution">
    <text evidence="2">The sequence shown here is derived from an EMBL/GenBank/DDBJ whole genome shotgun (WGS) entry which is preliminary data.</text>
</comment>
<organism evidence="2 3">
    <name type="scientific">Minwuia thermotolerans</name>
    <dbReference type="NCBI Taxonomy" id="2056226"/>
    <lineage>
        <taxon>Bacteria</taxon>
        <taxon>Pseudomonadati</taxon>
        <taxon>Pseudomonadota</taxon>
        <taxon>Alphaproteobacteria</taxon>
        <taxon>Minwuiales</taxon>
        <taxon>Minwuiaceae</taxon>
        <taxon>Minwuia</taxon>
    </lineage>
</organism>
<feature type="region of interest" description="Disordered" evidence="1">
    <location>
        <begin position="1"/>
        <end position="53"/>
    </location>
</feature>
<accession>A0A2M9G670</accession>
<evidence type="ECO:0000256" key="1">
    <source>
        <dbReference type="SAM" id="MobiDB-lite"/>
    </source>
</evidence>
<dbReference type="Proteomes" id="UP000229498">
    <property type="component" value="Unassembled WGS sequence"/>
</dbReference>
<gene>
    <name evidence="2" type="ORF">CVT23_03010</name>
</gene>
<reference evidence="2 3" key="1">
    <citation type="submission" date="2017-11" db="EMBL/GenBank/DDBJ databases">
        <title>Draft genome sequence of Rhizobiales bacterium SY3-13.</title>
        <authorList>
            <person name="Sun C."/>
        </authorList>
    </citation>
    <scope>NUCLEOTIDE SEQUENCE [LARGE SCALE GENOMIC DNA]</scope>
    <source>
        <strain evidence="2 3">SY3-13</strain>
    </source>
</reference>
<name>A0A2M9G670_9PROT</name>
<protein>
    <submittedName>
        <fullName evidence="2">Uncharacterized protein</fullName>
    </submittedName>
</protein>
<evidence type="ECO:0000313" key="2">
    <source>
        <dbReference type="EMBL" id="PJK31215.1"/>
    </source>
</evidence>
<keyword evidence="3" id="KW-1185">Reference proteome</keyword>
<proteinExistence type="predicted"/>